<evidence type="ECO:0000313" key="5">
    <source>
        <dbReference type="EMBL" id="KOA42103.1"/>
    </source>
</evidence>
<gene>
    <name evidence="5" type="ORF">BBM1128_03810</name>
</gene>
<dbReference type="GO" id="GO:0016757">
    <property type="term" value="F:glycosyltransferase activity"/>
    <property type="evidence" value="ECO:0007669"/>
    <property type="project" value="UniProtKB-KW"/>
</dbReference>
<dbReference type="Gene3D" id="3.40.50.2000">
    <property type="entry name" value="Glycogen Phosphorylase B"/>
    <property type="match status" value="2"/>
</dbReference>
<dbReference type="InterPro" id="IPR028098">
    <property type="entry name" value="Glyco_trans_4-like_N"/>
</dbReference>
<accession>A0A0L7B4C8</accession>
<dbReference type="PANTHER" id="PTHR45947:SF3">
    <property type="entry name" value="SULFOQUINOVOSYL TRANSFERASE SQD2"/>
    <property type="match status" value="1"/>
</dbReference>
<dbReference type="Proteomes" id="UP000037193">
    <property type="component" value="Unassembled WGS sequence"/>
</dbReference>
<reference evidence="5 6" key="1">
    <citation type="journal article" date="2015" name="Int J Genomics">
        <title>Comparative Genomics Revealed Genetic Diversity and Species/Strain-Level Differences in Carbohydrate Metabolism of Three Probiotic Bifidobacterial Species.</title>
        <authorList>
            <person name="Odamaki T."/>
            <person name="Horigome A."/>
            <person name="Sugahara H."/>
            <person name="Hashikura N."/>
            <person name="Minami J."/>
            <person name="Xiao J.Z."/>
            <person name="Abe F."/>
        </authorList>
    </citation>
    <scope>NUCLEOTIDE SEQUENCE [LARGE SCALE GENOMIC DNA]</scope>
    <source>
        <strain evidence="5 6">MCC 1128</strain>
    </source>
</reference>
<dbReference type="GeneID" id="29240989"/>
<evidence type="ECO:0000256" key="2">
    <source>
        <dbReference type="ARBA" id="ARBA00022679"/>
    </source>
</evidence>
<keyword evidence="2 5" id="KW-0808">Transferase</keyword>
<feature type="domain" description="Glycosyl transferase family 1" evidence="3">
    <location>
        <begin position="186"/>
        <end position="310"/>
    </location>
</feature>
<evidence type="ECO:0000256" key="1">
    <source>
        <dbReference type="ARBA" id="ARBA00022676"/>
    </source>
</evidence>
<dbReference type="EMBL" id="AVQD01000006">
    <property type="protein sequence ID" value="KOA42103.1"/>
    <property type="molecule type" value="Genomic_DNA"/>
</dbReference>
<dbReference type="PATRIC" id="fig|1365965.3.peg.774"/>
<dbReference type="AlphaFoldDB" id="A0A0L7B4C8"/>
<dbReference type="RefSeq" id="WP_003828318.1">
    <property type="nucleotide sequence ID" value="NZ_AVQD01000006.1"/>
</dbReference>
<protein>
    <submittedName>
        <fullName evidence="5">Glycosyl transferase</fullName>
    </submittedName>
</protein>
<dbReference type="InterPro" id="IPR001296">
    <property type="entry name" value="Glyco_trans_1"/>
</dbReference>
<dbReference type="GO" id="GO:1901137">
    <property type="term" value="P:carbohydrate derivative biosynthetic process"/>
    <property type="evidence" value="ECO:0007669"/>
    <property type="project" value="UniProtKB-ARBA"/>
</dbReference>
<organism evidence="5 6">
    <name type="scientific">Bifidobacterium breve MCC 1128</name>
    <dbReference type="NCBI Taxonomy" id="1365965"/>
    <lineage>
        <taxon>Bacteria</taxon>
        <taxon>Bacillati</taxon>
        <taxon>Actinomycetota</taxon>
        <taxon>Actinomycetes</taxon>
        <taxon>Bifidobacteriales</taxon>
        <taxon>Bifidobacteriaceae</taxon>
        <taxon>Bifidobacterium</taxon>
    </lineage>
</organism>
<dbReference type="Pfam" id="PF00534">
    <property type="entry name" value="Glycos_transf_1"/>
    <property type="match status" value="1"/>
</dbReference>
<dbReference type="SUPFAM" id="SSF53756">
    <property type="entry name" value="UDP-Glycosyltransferase/glycogen phosphorylase"/>
    <property type="match status" value="1"/>
</dbReference>
<sequence>MSELIRVAQVVGRMMGGGVEATVMNHYRHIDRSRIQFDFIVQNDSTVVPEDEIKALGGRVFTIPSYKHLSAYINACEQLFCDLKPTIVHSHMNALSVFPLGAAKRAGVPVRIAHSHSTSNPREYTKTAVKMALRPFAKVYPTHYAACSHYTAQWLFGEKLDAAGKVRIIRNAIEPEIFRFNPMVRAAKRAELGVADNQLLIGQVGRMCFQKNQLFTLDVFKQVLECHPNAVLALAGDGDMMKQVQARIHELGLERSVRMLGVRNDISSLYQALDVLAFPSTYEGLGMVSIEAQASGLPVIASNYVPREASIIPGLVKFFPLDKTDAWAVELAEMSPVAKRSDEKNAICHAGYDIKDSAQQLGEWYTQLVDSSVRHS</sequence>
<evidence type="ECO:0000313" key="6">
    <source>
        <dbReference type="Proteomes" id="UP000037193"/>
    </source>
</evidence>
<evidence type="ECO:0000259" key="4">
    <source>
        <dbReference type="Pfam" id="PF13439"/>
    </source>
</evidence>
<dbReference type="PANTHER" id="PTHR45947">
    <property type="entry name" value="SULFOQUINOVOSYL TRANSFERASE SQD2"/>
    <property type="match status" value="1"/>
</dbReference>
<comment type="caution">
    <text evidence="5">The sequence shown here is derived from an EMBL/GenBank/DDBJ whole genome shotgun (WGS) entry which is preliminary data.</text>
</comment>
<dbReference type="CDD" id="cd03812">
    <property type="entry name" value="GT4_CapH-like"/>
    <property type="match status" value="1"/>
</dbReference>
<name>A0A0L7B4C8_BIFBR</name>
<keyword evidence="1" id="KW-0328">Glycosyltransferase</keyword>
<dbReference type="Pfam" id="PF13439">
    <property type="entry name" value="Glyco_transf_4"/>
    <property type="match status" value="1"/>
</dbReference>
<feature type="domain" description="Glycosyltransferase subfamily 4-like N-terminal" evidence="4">
    <location>
        <begin position="17"/>
        <end position="176"/>
    </location>
</feature>
<dbReference type="InterPro" id="IPR050194">
    <property type="entry name" value="Glycosyltransferase_grp1"/>
</dbReference>
<evidence type="ECO:0000259" key="3">
    <source>
        <dbReference type="Pfam" id="PF00534"/>
    </source>
</evidence>
<proteinExistence type="predicted"/>